<reference evidence="9 10" key="1">
    <citation type="submission" date="2018-06" db="EMBL/GenBank/DDBJ databases">
        <title>Genomic Encyclopedia of Archaeal and Bacterial Type Strains, Phase II (KMG-II): from individual species to whole genera.</title>
        <authorList>
            <person name="Goeker M."/>
        </authorList>
    </citation>
    <scope>NUCLEOTIDE SEQUENCE [LARGE SCALE GENOMIC DNA]</scope>
    <source>
        <strain evidence="9 10">DSM 23241</strain>
    </source>
</reference>
<feature type="transmembrane region" description="Helical" evidence="6">
    <location>
        <begin position="21"/>
        <end position="39"/>
    </location>
</feature>
<evidence type="ECO:0000313" key="9">
    <source>
        <dbReference type="EMBL" id="PZX64484.1"/>
    </source>
</evidence>
<feature type="transmembrane region" description="Helical" evidence="6">
    <location>
        <begin position="433"/>
        <end position="454"/>
    </location>
</feature>
<dbReference type="PANTHER" id="PTHR30619">
    <property type="entry name" value="DNA INTERNALIZATION/COMPETENCE PROTEIN COMEC/REC2"/>
    <property type="match status" value="1"/>
</dbReference>
<dbReference type="Pfam" id="PF13567">
    <property type="entry name" value="DUF4131"/>
    <property type="match status" value="1"/>
</dbReference>
<comment type="subcellular location">
    <subcellularLocation>
        <location evidence="1">Cell membrane</location>
        <topology evidence="1">Multi-pass membrane protein</topology>
    </subcellularLocation>
</comment>
<dbReference type="OrthoDB" id="9761531at2"/>
<feature type="transmembrane region" description="Helical" evidence="6">
    <location>
        <begin position="499"/>
        <end position="520"/>
    </location>
</feature>
<protein>
    <submittedName>
        <fullName evidence="9">Competence protein ComEC</fullName>
    </submittedName>
</protein>
<keyword evidence="10" id="KW-1185">Reference proteome</keyword>
<feature type="transmembrane region" description="Helical" evidence="6">
    <location>
        <begin position="526"/>
        <end position="543"/>
    </location>
</feature>
<keyword evidence="4 6" id="KW-1133">Transmembrane helix</keyword>
<feature type="domain" description="ComEC/Rec2-related protein" evidence="7">
    <location>
        <begin position="253"/>
        <end position="518"/>
    </location>
</feature>
<evidence type="ECO:0000256" key="3">
    <source>
        <dbReference type="ARBA" id="ARBA00022692"/>
    </source>
</evidence>
<feature type="transmembrane region" description="Helical" evidence="6">
    <location>
        <begin position="273"/>
        <end position="296"/>
    </location>
</feature>
<dbReference type="InterPro" id="IPR025405">
    <property type="entry name" value="DUF4131"/>
</dbReference>
<evidence type="ECO:0000256" key="2">
    <source>
        <dbReference type="ARBA" id="ARBA00022475"/>
    </source>
</evidence>
<evidence type="ECO:0000259" key="8">
    <source>
        <dbReference type="Pfam" id="PF13567"/>
    </source>
</evidence>
<dbReference type="Pfam" id="PF03772">
    <property type="entry name" value="Competence"/>
    <property type="match status" value="1"/>
</dbReference>
<dbReference type="InterPro" id="IPR052159">
    <property type="entry name" value="Competence_DNA_uptake"/>
</dbReference>
<evidence type="ECO:0000259" key="7">
    <source>
        <dbReference type="Pfam" id="PF03772"/>
    </source>
</evidence>
<dbReference type="AlphaFoldDB" id="A0A2W7RVX3"/>
<evidence type="ECO:0000256" key="1">
    <source>
        <dbReference type="ARBA" id="ARBA00004651"/>
    </source>
</evidence>
<keyword evidence="2" id="KW-1003">Cell membrane</keyword>
<feature type="transmembrane region" description="Helical" evidence="6">
    <location>
        <begin position="350"/>
        <end position="367"/>
    </location>
</feature>
<accession>A0A2W7RVX3</accession>
<keyword evidence="5 6" id="KW-0472">Membrane</keyword>
<evidence type="ECO:0000256" key="5">
    <source>
        <dbReference type="ARBA" id="ARBA00023136"/>
    </source>
</evidence>
<feature type="transmembrane region" description="Helical" evidence="6">
    <location>
        <begin position="374"/>
        <end position="393"/>
    </location>
</feature>
<feature type="transmembrane region" description="Helical" evidence="6">
    <location>
        <begin position="466"/>
        <end position="487"/>
    </location>
</feature>
<feature type="transmembrane region" description="Helical" evidence="6">
    <location>
        <begin position="45"/>
        <end position="63"/>
    </location>
</feature>
<feature type="transmembrane region" description="Helical" evidence="6">
    <location>
        <begin position="308"/>
        <end position="330"/>
    </location>
</feature>
<evidence type="ECO:0000313" key="10">
    <source>
        <dbReference type="Proteomes" id="UP000249720"/>
    </source>
</evidence>
<dbReference type="InterPro" id="IPR004477">
    <property type="entry name" value="ComEC_N"/>
</dbReference>
<keyword evidence="3 6" id="KW-0812">Transmembrane</keyword>
<dbReference type="EMBL" id="QKZV01000002">
    <property type="protein sequence ID" value="PZX64484.1"/>
    <property type="molecule type" value="Genomic_DNA"/>
</dbReference>
<feature type="transmembrane region" description="Helical" evidence="6">
    <location>
        <begin position="405"/>
        <end position="426"/>
    </location>
</feature>
<evidence type="ECO:0000256" key="6">
    <source>
        <dbReference type="SAM" id="Phobius"/>
    </source>
</evidence>
<comment type="caution">
    <text evidence="9">The sequence shown here is derived from an EMBL/GenBank/DDBJ whole genome shotgun (WGS) entry which is preliminary data.</text>
</comment>
<gene>
    <name evidence="9" type="ORF">LX80_00680</name>
</gene>
<name>A0A2W7RVX3_9BACT</name>
<evidence type="ECO:0000256" key="4">
    <source>
        <dbReference type="ARBA" id="ARBA00022989"/>
    </source>
</evidence>
<dbReference type="GO" id="GO:0005886">
    <property type="term" value="C:plasma membrane"/>
    <property type="evidence" value="ECO:0007669"/>
    <property type="project" value="UniProtKB-SubCell"/>
</dbReference>
<feature type="domain" description="DUF4131" evidence="8">
    <location>
        <begin position="50"/>
        <end position="209"/>
    </location>
</feature>
<dbReference type="RefSeq" id="WP_111293657.1">
    <property type="nucleotide sequence ID" value="NZ_QKZV01000002.1"/>
</dbReference>
<organism evidence="9 10">
    <name type="scientific">Hydrotalea sandarakina</name>
    <dbReference type="NCBI Taxonomy" id="1004304"/>
    <lineage>
        <taxon>Bacteria</taxon>
        <taxon>Pseudomonadati</taxon>
        <taxon>Bacteroidota</taxon>
        <taxon>Chitinophagia</taxon>
        <taxon>Chitinophagales</taxon>
        <taxon>Chitinophagaceae</taxon>
        <taxon>Hydrotalea</taxon>
    </lineage>
</organism>
<dbReference type="PANTHER" id="PTHR30619:SF1">
    <property type="entry name" value="RECOMBINATION PROTEIN 2"/>
    <property type="match status" value="1"/>
</dbReference>
<dbReference type="NCBIfam" id="TIGR00360">
    <property type="entry name" value="ComEC_N-term"/>
    <property type="match status" value="1"/>
</dbReference>
<proteinExistence type="predicted"/>
<dbReference type="Proteomes" id="UP000249720">
    <property type="component" value="Unassembled WGS sequence"/>
</dbReference>
<sequence length="705" mass="79951">MHLSSQQWYFTTPTNWWQKAPFLRLLLPFVAGLLLQTIVGVAFMFTAFAGIAVLLLLIIFLLAPHYWQLHRFLLKGIMVNLFFLLLGMFVLGYQQHQLQPAVLLPTGVQNLVIQLHEPLTERNQTYKSVAHIQTAELQGKVVEAGGQMILYFKKDSTLLRLLPQLNAGTQCVVQCNLQPIRNSGNPGAFDYEAWCHQKGIYYQAFLNGKAIRQIKQPTAFGLQQMLWTIRLKVLYLLYRYIPDKQSQSIASALLMGYRNDLDRELVQAYSNVGVVHIIAISGLHMGMVYGLLLFLLSPLENRKQWRALKYIGLLLGIWSFALIAGGAPSVSRSAVMFSFIVLGQWQQKEASIYNNLAASAMLLLLYNPYNLWEVGFQLSYAAVLSIVVFQPILQQWLLQWLPFKPLVQIISVTLAAQIFTMPISAYHFHQFPVYFLIANIWVVPFTAVLLYALLLLLPLSIWPALAVWWGSMASKGIGALNAGVLAINAWPHAVWKNIYLTSGQTVLLLLALLLWIYAVSFHKKNPIYLSFVAIGLFVGMRTIDYWQKNKQNKLIVYQVPQATAIDFITGANCKFFGNAAYFSDGFLRNFHLQPSRIVHRVHTIDVLDTTLQTSVNLHFQKHQIVWLNQPRAVQQFSFTTPPSVVILSQNVAYSLAELGKLWPTSFFVADGSNALWKINEWKKEAEALHLRLHSVPDSGAFVMNL</sequence>
<feature type="transmembrane region" description="Helical" evidence="6">
    <location>
        <begin position="72"/>
        <end position="93"/>
    </location>
</feature>